<gene>
    <name evidence="1" type="ORF">TREES_T100010163</name>
</gene>
<accession>L9JG65</accession>
<protein>
    <submittedName>
        <fullName evidence="1">Uncharacterized protein</fullName>
    </submittedName>
</protein>
<organism evidence="1 2">
    <name type="scientific">Tupaia chinensis</name>
    <name type="common">Chinese tree shrew</name>
    <name type="synonym">Tupaia belangeri chinensis</name>
    <dbReference type="NCBI Taxonomy" id="246437"/>
    <lineage>
        <taxon>Eukaryota</taxon>
        <taxon>Metazoa</taxon>
        <taxon>Chordata</taxon>
        <taxon>Craniata</taxon>
        <taxon>Vertebrata</taxon>
        <taxon>Euteleostomi</taxon>
        <taxon>Mammalia</taxon>
        <taxon>Eutheria</taxon>
        <taxon>Euarchontoglires</taxon>
        <taxon>Scandentia</taxon>
        <taxon>Tupaiidae</taxon>
        <taxon>Tupaia</taxon>
    </lineage>
</organism>
<name>L9JG65_TUPCH</name>
<reference evidence="2" key="1">
    <citation type="submission" date="2012-07" db="EMBL/GenBank/DDBJ databases">
        <title>Genome of the Chinese tree shrew, a rising model animal genetically related to primates.</title>
        <authorList>
            <person name="Zhang G."/>
            <person name="Fan Y."/>
            <person name="Yao Y."/>
            <person name="Huang Z."/>
        </authorList>
    </citation>
    <scope>NUCLEOTIDE SEQUENCE [LARGE SCALE GENOMIC DNA]</scope>
</reference>
<reference evidence="2" key="2">
    <citation type="journal article" date="2013" name="Nat. Commun.">
        <title>Genome of the Chinese tree shrew.</title>
        <authorList>
            <person name="Fan Y."/>
            <person name="Huang Z.Y."/>
            <person name="Cao C.C."/>
            <person name="Chen C.S."/>
            <person name="Chen Y.X."/>
            <person name="Fan D.D."/>
            <person name="He J."/>
            <person name="Hou H.L."/>
            <person name="Hu L."/>
            <person name="Hu X.T."/>
            <person name="Jiang X.T."/>
            <person name="Lai R."/>
            <person name="Lang Y.S."/>
            <person name="Liang B."/>
            <person name="Liao S.G."/>
            <person name="Mu D."/>
            <person name="Ma Y.Y."/>
            <person name="Niu Y.Y."/>
            <person name="Sun X.Q."/>
            <person name="Xia J.Q."/>
            <person name="Xiao J."/>
            <person name="Xiong Z.Q."/>
            <person name="Xu L."/>
            <person name="Yang L."/>
            <person name="Zhang Y."/>
            <person name="Zhao W."/>
            <person name="Zhao X.D."/>
            <person name="Zheng Y.T."/>
            <person name="Zhou J.M."/>
            <person name="Zhu Y.B."/>
            <person name="Zhang G.J."/>
            <person name="Wang J."/>
            <person name="Yao Y.G."/>
        </authorList>
    </citation>
    <scope>NUCLEOTIDE SEQUENCE [LARGE SCALE GENOMIC DNA]</scope>
</reference>
<proteinExistence type="predicted"/>
<dbReference type="InParanoid" id="L9JG65"/>
<evidence type="ECO:0000313" key="1">
    <source>
        <dbReference type="EMBL" id="ELW47997.1"/>
    </source>
</evidence>
<keyword evidence="2" id="KW-1185">Reference proteome</keyword>
<dbReference type="Proteomes" id="UP000011518">
    <property type="component" value="Unassembled WGS sequence"/>
</dbReference>
<dbReference type="AlphaFoldDB" id="L9JG65"/>
<sequence length="146" mass="15407">MFPVCTRPEHLQELASTVITHGITVTVSLIPGAELLIGQEGPGMRRPETHPHSACAMSLGTEWPRSVGTLSRPPILQHSCADSVWPGGERPPSLRLQLPVSSLLLEGSALHCHPAPSAGPAAFWCPVHTHGTNKRSGPGYISSSAS</sequence>
<evidence type="ECO:0000313" key="2">
    <source>
        <dbReference type="Proteomes" id="UP000011518"/>
    </source>
</evidence>
<dbReference type="EMBL" id="KB321078">
    <property type="protein sequence ID" value="ELW47997.1"/>
    <property type="molecule type" value="Genomic_DNA"/>
</dbReference>